<evidence type="ECO:0000256" key="5">
    <source>
        <dbReference type="ARBA" id="ARBA00023235"/>
    </source>
</evidence>
<dbReference type="Gene3D" id="3.40.50.300">
    <property type="entry name" value="P-loop containing nucleotide triphosphate hydrolases"/>
    <property type="match status" value="3"/>
</dbReference>
<dbReference type="SUPFAM" id="SSF52540">
    <property type="entry name" value="P-loop containing nucleoside triphosphate hydrolases"/>
    <property type="match status" value="1"/>
</dbReference>
<dbReference type="GO" id="GO:0003677">
    <property type="term" value="F:DNA binding"/>
    <property type="evidence" value="ECO:0007669"/>
    <property type="project" value="InterPro"/>
</dbReference>
<evidence type="ECO:0000256" key="2">
    <source>
        <dbReference type="ARBA" id="ARBA00022801"/>
    </source>
</evidence>
<dbReference type="PANTHER" id="PTHR11070">
    <property type="entry name" value="UVRD / RECB / PCRA DNA HELICASE FAMILY MEMBER"/>
    <property type="match status" value="1"/>
</dbReference>
<evidence type="ECO:0000256" key="1">
    <source>
        <dbReference type="ARBA" id="ARBA00022741"/>
    </source>
</evidence>
<comment type="caution">
    <text evidence="12">The sequence shown here is derived from an EMBL/GenBank/DDBJ whole genome shotgun (WGS) entry which is preliminary data.</text>
</comment>
<sequence>MKFTDDQKKAIKDIENNSVIMACPGSGKTTVLINKMALCCEKLKRHNGVIGLSFTRKSSAELRQKFQKKTIKSNLNYLGTIDSFLINEIIRPFLPKLWRIEINDIEIINILSEEESIPFIQEYMTREINLSDIENDSAFRGLFSQGKVWQKTVTPLALFVLRNSSACIRYISSRYKYLFVDEYQDTSSGQHLIFLEILKLGLKFTAVGDIDQSIYRWRDAIPENLSSLVNEHDFEEYTIDQNHRCDPSIDLYARVFLKGTDLEEIDKKSIFKLHINNSGKHRYIKLDDLIQKIKDENNFEFSDFVILAANNATVQHYALNTRHSYRIYEDDPLDSMNHYIAQFCSDLILYKFGKNYSSYSIYEDYKSRFINIKLNDFKGEVKKIRTENDTDKICEIIKSLINRTSYKGDTQKFILASKKILSDAFLLKKYKPHNKNELQIMSIHKSKGLEFKVVIHIGLEQWVLPRKTKKQGQWTFSDLEGDKNLHYVAITRAENFCYLVDMPIRIKLEDEAFKEMRANQSEFLSIPRLNKHIVDLGVI</sequence>
<evidence type="ECO:0000259" key="11">
    <source>
        <dbReference type="PROSITE" id="PS51198"/>
    </source>
</evidence>
<keyword evidence="13" id="KW-1185">Reference proteome</keyword>
<dbReference type="GO" id="GO:0043138">
    <property type="term" value="F:3'-5' DNA helicase activity"/>
    <property type="evidence" value="ECO:0007669"/>
    <property type="project" value="UniProtKB-EC"/>
</dbReference>
<keyword evidence="1 10" id="KW-0547">Nucleotide-binding</keyword>
<dbReference type="PROSITE" id="PS51198">
    <property type="entry name" value="UVRD_HELICASE_ATP_BIND"/>
    <property type="match status" value="1"/>
</dbReference>
<dbReference type="HOGENOM" id="CLU_034932_0_0_6"/>
<dbReference type="GO" id="GO:0016887">
    <property type="term" value="F:ATP hydrolysis activity"/>
    <property type="evidence" value="ECO:0007669"/>
    <property type="project" value="RHEA"/>
</dbReference>
<evidence type="ECO:0000256" key="8">
    <source>
        <dbReference type="ARBA" id="ARBA00034923"/>
    </source>
</evidence>
<proteinExistence type="predicted"/>
<dbReference type="EMBL" id="APRJ01000011">
    <property type="protein sequence ID" value="ENW86353.1"/>
    <property type="molecule type" value="Genomic_DNA"/>
</dbReference>
<feature type="binding site" evidence="10">
    <location>
        <begin position="22"/>
        <end position="29"/>
    </location>
    <ligand>
        <name>ATP</name>
        <dbReference type="ChEBI" id="CHEBI:30616"/>
    </ligand>
</feature>
<evidence type="ECO:0000256" key="10">
    <source>
        <dbReference type="PROSITE-ProRule" id="PRU00560"/>
    </source>
</evidence>
<evidence type="ECO:0000256" key="3">
    <source>
        <dbReference type="ARBA" id="ARBA00022806"/>
    </source>
</evidence>
<feature type="domain" description="UvrD-like helicase ATP-binding" evidence="11">
    <location>
        <begin position="1"/>
        <end position="246"/>
    </location>
</feature>
<evidence type="ECO:0000256" key="4">
    <source>
        <dbReference type="ARBA" id="ARBA00022840"/>
    </source>
</evidence>
<accession>N9KQW1</accession>
<dbReference type="InterPro" id="IPR014016">
    <property type="entry name" value="UvrD-like_ATP-bd"/>
</dbReference>
<evidence type="ECO:0000313" key="13">
    <source>
        <dbReference type="Proteomes" id="UP000023774"/>
    </source>
</evidence>
<keyword evidence="5" id="KW-0413">Isomerase</keyword>
<gene>
    <name evidence="12" type="ORF">F906_01407</name>
</gene>
<keyword evidence="4 10" id="KW-0067">ATP-binding</keyword>
<dbReference type="Pfam" id="PF00580">
    <property type="entry name" value="UvrD-helicase"/>
    <property type="match status" value="2"/>
</dbReference>
<dbReference type="CDD" id="cd17932">
    <property type="entry name" value="DEXQc_UvrD"/>
    <property type="match status" value="1"/>
</dbReference>
<dbReference type="PANTHER" id="PTHR11070:SF2">
    <property type="entry name" value="ATP-DEPENDENT DNA HELICASE SRS2"/>
    <property type="match status" value="1"/>
</dbReference>
<dbReference type="InterPro" id="IPR027417">
    <property type="entry name" value="P-loop_NTPase"/>
</dbReference>
<evidence type="ECO:0000256" key="9">
    <source>
        <dbReference type="ARBA" id="ARBA00048988"/>
    </source>
</evidence>
<evidence type="ECO:0000256" key="6">
    <source>
        <dbReference type="ARBA" id="ARBA00034617"/>
    </source>
</evidence>
<dbReference type="Pfam" id="PF13361">
    <property type="entry name" value="UvrD_C"/>
    <property type="match status" value="1"/>
</dbReference>
<dbReference type="GO" id="GO:0005524">
    <property type="term" value="F:ATP binding"/>
    <property type="evidence" value="ECO:0007669"/>
    <property type="project" value="UniProtKB-UniRule"/>
</dbReference>
<dbReference type="RefSeq" id="WP_005171216.1">
    <property type="nucleotide sequence ID" value="NZ_KB850035.1"/>
</dbReference>
<dbReference type="GO" id="GO:0000725">
    <property type="term" value="P:recombinational repair"/>
    <property type="evidence" value="ECO:0007669"/>
    <property type="project" value="TreeGrafter"/>
</dbReference>
<reference evidence="12 13" key="1">
    <citation type="submission" date="2013-02" db="EMBL/GenBank/DDBJ databases">
        <title>The Genome Sequence of Acinetobacter sp. NIPH 713.</title>
        <authorList>
            <consortium name="The Broad Institute Genome Sequencing Platform"/>
            <consortium name="The Broad Institute Genome Sequencing Center for Infectious Disease"/>
            <person name="Cerqueira G."/>
            <person name="Feldgarden M."/>
            <person name="Courvalin P."/>
            <person name="Perichon B."/>
            <person name="Grillot-Courvalin C."/>
            <person name="Clermont D."/>
            <person name="Rocha E."/>
            <person name="Yoon E.-J."/>
            <person name="Nemec A."/>
            <person name="Walker B."/>
            <person name="Young S.K."/>
            <person name="Zeng Q."/>
            <person name="Gargeya S."/>
            <person name="Fitzgerald M."/>
            <person name="Haas B."/>
            <person name="Abouelleil A."/>
            <person name="Alvarado L."/>
            <person name="Arachchi H.M."/>
            <person name="Berlin A.M."/>
            <person name="Chapman S.B."/>
            <person name="Dewar J."/>
            <person name="Goldberg J."/>
            <person name="Griggs A."/>
            <person name="Gujja S."/>
            <person name="Hansen M."/>
            <person name="Howarth C."/>
            <person name="Imamovic A."/>
            <person name="Larimer J."/>
            <person name="McCowan C."/>
            <person name="Murphy C."/>
            <person name="Neiman D."/>
            <person name="Pearson M."/>
            <person name="Priest M."/>
            <person name="Roberts A."/>
            <person name="Saif S."/>
            <person name="Shea T."/>
            <person name="Sisk P."/>
            <person name="Sykes S."/>
            <person name="Wortman J."/>
            <person name="Nusbaum C."/>
            <person name="Birren B."/>
        </authorList>
    </citation>
    <scope>NUCLEOTIDE SEQUENCE [LARGE SCALE GENOMIC DNA]</scope>
    <source>
        <strain evidence="12 13">NIPH 713</strain>
    </source>
</reference>
<dbReference type="EC" id="5.6.2.4" evidence="7"/>
<organism evidence="12 13">
    <name type="scientific">Acinetobacter pseudolwoffii</name>
    <dbReference type="NCBI Taxonomy" id="2053287"/>
    <lineage>
        <taxon>Bacteria</taxon>
        <taxon>Pseudomonadati</taxon>
        <taxon>Pseudomonadota</taxon>
        <taxon>Gammaproteobacteria</taxon>
        <taxon>Moraxellales</taxon>
        <taxon>Moraxellaceae</taxon>
        <taxon>Acinetobacter</taxon>
    </lineage>
</organism>
<evidence type="ECO:0000313" key="12">
    <source>
        <dbReference type="EMBL" id="ENW86353.1"/>
    </source>
</evidence>
<dbReference type="Proteomes" id="UP000023774">
    <property type="component" value="Unassembled WGS sequence"/>
</dbReference>
<protein>
    <recommendedName>
        <fullName evidence="7">DNA 3'-5' helicase</fullName>
        <ecNumber evidence="7">5.6.2.4</ecNumber>
    </recommendedName>
    <alternativeName>
        <fullName evidence="8">DNA 3'-5' helicase II</fullName>
    </alternativeName>
</protein>
<dbReference type="OrthoDB" id="384988at2"/>
<dbReference type="InterPro" id="IPR000212">
    <property type="entry name" value="DNA_helicase_UvrD/REP"/>
</dbReference>
<name>N9KQW1_9GAMM</name>
<keyword evidence="3 10" id="KW-0347">Helicase</keyword>
<comment type="catalytic activity">
    <reaction evidence="9">
        <text>ATP + H2O = ADP + phosphate + H(+)</text>
        <dbReference type="Rhea" id="RHEA:13065"/>
        <dbReference type="ChEBI" id="CHEBI:15377"/>
        <dbReference type="ChEBI" id="CHEBI:15378"/>
        <dbReference type="ChEBI" id="CHEBI:30616"/>
        <dbReference type="ChEBI" id="CHEBI:43474"/>
        <dbReference type="ChEBI" id="CHEBI:456216"/>
        <dbReference type="EC" id="5.6.2.4"/>
    </reaction>
</comment>
<dbReference type="PATRIC" id="fig|1217709.3.peg.1360"/>
<dbReference type="AlphaFoldDB" id="N9KQW1"/>
<evidence type="ECO:0000256" key="7">
    <source>
        <dbReference type="ARBA" id="ARBA00034808"/>
    </source>
</evidence>
<comment type="catalytic activity">
    <reaction evidence="6">
        <text>Couples ATP hydrolysis with the unwinding of duplex DNA by translocating in the 3'-5' direction.</text>
        <dbReference type="EC" id="5.6.2.4"/>
    </reaction>
</comment>
<dbReference type="InterPro" id="IPR014017">
    <property type="entry name" value="DNA_helicase_UvrD-like_C"/>
</dbReference>
<keyword evidence="2 10" id="KW-0378">Hydrolase</keyword>